<dbReference type="AlphaFoldDB" id="A0A4Y2CII7"/>
<reference evidence="2 3" key="1">
    <citation type="journal article" date="2019" name="Sci. Rep.">
        <title>Orb-weaving spider Araneus ventricosus genome elucidates the spidroin gene catalogue.</title>
        <authorList>
            <person name="Kono N."/>
            <person name="Nakamura H."/>
            <person name="Ohtoshi R."/>
            <person name="Moran D.A.P."/>
            <person name="Shinohara A."/>
            <person name="Yoshida Y."/>
            <person name="Fujiwara M."/>
            <person name="Mori M."/>
            <person name="Tomita M."/>
            <person name="Arakawa K."/>
        </authorList>
    </citation>
    <scope>NUCLEOTIDE SEQUENCE [LARGE SCALE GENOMIC DNA]</scope>
</reference>
<proteinExistence type="predicted"/>
<comment type="caution">
    <text evidence="2">The sequence shown here is derived from an EMBL/GenBank/DDBJ whole genome shotgun (WGS) entry which is preliminary data.</text>
</comment>
<evidence type="ECO:0000256" key="1">
    <source>
        <dbReference type="SAM" id="MobiDB-lite"/>
    </source>
</evidence>
<evidence type="ECO:0000313" key="3">
    <source>
        <dbReference type="Proteomes" id="UP000499080"/>
    </source>
</evidence>
<feature type="region of interest" description="Disordered" evidence="1">
    <location>
        <begin position="1"/>
        <end position="32"/>
    </location>
</feature>
<gene>
    <name evidence="2" type="ORF">AVEN_115541_1</name>
</gene>
<dbReference type="EMBL" id="BGPR01000199">
    <property type="protein sequence ID" value="GBM04173.1"/>
    <property type="molecule type" value="Genomic_DNA"/>
</dbReference>
<evidence type="ECO:0000313" key="2">
    <source>
        <dbReference type="EMBL" id="GBM04173.1"/>
    </source>
</evidence>
<protein>
    <submittedName>
        <fullName evidence="2">Uncharacterized protein</fullName>
    </submittedName>
</protein>
<sequence>MSQRSYLLKRRRNRAASQHQISGEEMNEKKERAKRYYEKNKQKNFITNYFQINEGASTSGVNQGASTSIAFFTSPEFVTSAIFSTSPAFFRSATSTAFSDIPQRFDSEEHFRKQRWKYLDEQCTKYFTKHFLANGVRTCLQYL</sequence>
<dbReference type="Proteomes" id="UP000499080">
    <property type="component" value="Unassembled WGS sequence"/>
</dbReference>
<name>A0A4Y2CII7_ARAVE</name>
<keyword evidence="3" id="KW-1185">Reference proteome</keyword>
<organism evidence="2 3">
    <name type="scientific">Araneus ventricosus</name>
    <name type="common">Orbweaver spider</name>
    <name type="synonym">Epeira ventricosa</name>
    <dbReference type="NCBI Taxonomy" id="182803"/>
    <lineage>
        <taxon>Eukaryota</taxon>
        <taxon>Metazoa</taxon>
        <taxon>Ecdysozoa</taxon>
        <taxon>Arthropoda</taxon>
        <taxon>Chelicerata</taxon>
        <taxon>Arachnida</taxon>
        <taxon>Araneae</taxon>
        <taxon>Araneomorphae</taxon>
        <taxon>Entelegynae</taxon>
        <taxon>Araneoidea</taxon>
        <taxon>Araneidae</taxon>
        <taxon>Araneus</taxon>
    </lineage>
</organism>
<accession>A0A4Y2CII7</accession>